<reference evidence="2" key="1">
    <citation type="submission" date="2015-07" db="EMBL/GenBank/DDBJ databases">
        <authorList>
            <person name="Rodrigo-Torres Lidia"/>
            <person name="Arahal R.David."/>
        </authorList>
    </citation>
    <scope>NUCLEOTIDE SEQUENCE [LARGE SCALE GENOMIC DNA]</scope>
    <source>
        <strain evidence="2">CECT 5096</strain>
    </source>
</reference>
<dbReference type="Pfam" id="PF17645">
    <property type="entry name" value="Amdase"/>
    <property type="match status" value="1"/>
</dbReference>
<keyword evidence="2" id="KW-1185">Reference proteome</keyword>
<dbReference type="PANTHER" id="PTHR40267">
    <property type="entry name" value="BLR3294 PROTEIN"/>
    <property type="match status" value="1"/>
</dbReference>
<dbReference type="STRING" id="311410.LA5095_05333"/>
<protein>
    <submittedName>
        <fullName evidence="1">Arylmalonate decarboxylase</fullName>
        <ecNumber evidence="1">4.1.1.76</ecNumber>
    </submittedName>
</protein>
<keyword evidence="1" id="KW-0456">Lyase</keyword>
<dbReference type="EMBL" id="CXWC01000014">
    <property type="protein sequence ID" value="CTQ77917.1"/>
    <property type="molecule type" value="Genomic_DNA"/>
</dbReference>
<dbReference type="PANTHER" id="PTHR40267:SF1">
    <property type="entry name" value="BLR3294 PROTEIN"/>
    <property type="match status" value="1"/>
</dbReference>
<evidence type="ECO:0000313" key="1">
    <source>
        <dbReference type="EMBL" id="CTQ77917.1"/>
    </source>
</evidence>
<sequence>MYTAMNFVKDDLFDEGRHTRGKVGFVLLSSEQTIEGDMFRLFPADVGLHFARVSSADDITVACLSSLTRELTRSASTLLPDAGLDVVSYACTSGSLVLGEDKVVDALRTGAPKARPTSLITSVIRALKALEVSKIAVATPYLDEVNDREKNYLQDRGFEVTRICGLNLRYDSEMVRVRPERIADFAKTVDTTDAEAVFISCGALRSLDIVDELEQTLKKPVICSNQAMAWDILRLLGIRDRVAGYGTLMRSC</sequence>
<organism evidence="1 2">
    <name type="scientific">Roseibium album</name>
    <dbReference type="NCBI Taxonomy" id="311410"/>
    <lineage>
        <taxon>Bacteria</taxon>
        <taxon>Pseudomonadati</taxon>
        <taxon>Pseudomonadota</taxon>
        <taxon>Alphaproteobacteria</taxon>
        <taxon>Hyphomicrobiales</taxon>
        <taxon>Stappiaceae</taxon>
        <taxon>Roseibium</taxon>
    </lineage>
</organism>
<dbReference type="Proteomes" id="UP000049983">
    <property type="component" value="Unassembled WGS sequence"/>
</dbReference>
<name>A0A0M7B0A4_9HYPH</name>
<gene>
    <name evidence="1" type="ORF">LA5096_05351</name>
</gene>
<dbReference type="InterPro" id="IPR026286">
    <property type="entry name" value="MaiA/AMDase"/>
</dbReference>
<dbReference type="AlphaFoldDB" id="A0A0M7B0A4"/>
<accession>A0A0M7B0A4</accession>
<dbReference type="InterPro" id="IPR053714">
    <property type="entry name" value="Iso_Racemase_Enz_sf"/>
</dbReference>
<dbReference type="PIRSF" id="PIRSF015736">
    <property type="entry name" value="MI"/>
    <property type="match status" value="1"/>
</dbReference>
<proteinExistence type="predicted"/>
<dbReference type="GO" id="GO:0047436">
    <property type="term" value="F:arylmalonate decarboxylase activity"/>
    <property type="evidence" value="ECO:0007669"/>
    <property type="project" value="UniProtKB-EC"/>
</dbReference>
<dbReference type="Gene3D" id="3.40.50.12500">
    <property type="match status" value="1"/>
</dbReference>
<dbReference type="EC" id="4.1.1.76" evidence="1"/>
<evidence type="ECO:0000313" key="2">
    <source>
        <dbReference type="Proteomes" id="UP000049983"/>
    </source>
</evidence>